<feature type="domain" description="Ribosomal RNA small subunit methyltransferase E PUA-like" evidence="14">
    <location>
        <begin position="22"/>
        <end position="69"/>
    </location>
</feature>
<dbReference type="InterPro" id="IPR029026">
    <property type="entry name" value="tRNA_m1G_MTases_N"/>
</dbReference>
<evidence type="ECO:0000259" key="13">
    <source>
        <dbReference type="Pfam" id="PF04452"/>
    </source>
</evidence>
<evidence type="ECO:0000313" key="15">
    <source>
        <dbReference type="EMBL" id="MFD1038528.1"/>
    </source>
</evidence>
<evidence type="ECO:0000256" key="4">
    <source>
        <dbReference type="ARBA" id="ARBA00013673"/>
    </source>
</evidence>
<dbReference type="CDD" id="cd18084">
    <property type="entry name" value="RsmE-like"/>
    <property type="match status" value="1"/>
</dbReference>
<sequence>MVLALQRYFVPVTNWKTDVVYITGDDVHHISRVMRLQDGDQIICNHPEGKAATCEIISLTKDSVQATIIEWLNESVELPIDVTIAQGLPKSDKLDYVLQKGTELGAAAFIPFKAERSVVVWDAKKMEKKLNRYTKIVKEASEQSHRTKIPQIMPVLTVAGLIEEAANYDVLLFAYEEEAKREDHQSFGTILNKLRKDQRILVCIGPEGGFSQGEVNQLKENKFLPVRLGPRILRTETAPLYVLASISYHFEELRWV</sequence>
<feature type="domain" description="Ribosomal RNA small subunit methyltransferase E methyltransferase" evidence="13">
    <location>
        <begin position="77"/>
        <end position="246"/>
    </location>
</feature>
<dbReference type="PANTHER" id="PTHR30027:SF3">
    <property type="entry name" value="16S RRNA (URACIL(1498)-N(3))-METHYLTRANSFERASE"/>
    <property type="match status" value="1"/>
</dbReference>
<keyword evidence="7 12" id="KW-0489">Methyltransferase</keyword>
<comment type="caution">
    <text evidence="15">The sequence shown here is derived from an EMBL/GenBank/DDBJ whole genome shotgun (WGS) entry which is preliminary data.</text>
</comment>
<evidence type="ECO:0000256" key="12">
    <source>
        <dbReference type="PIRNR" id="PIRNR015601"/>
    </source>
</evidence>
<organism evidence="15 16">
    <name type="scientific">Virgibacillus byunsanensis</name>
    <dbReference type="NCBI Taxonomy" id="570945"/>
    <lineage>
        <taxon>Bacteria</taxon>
        <taxon>Bacillati</taxon>
        <taxon>Bacillota</taxon>
        <taxon>Bacilli</taxon>
        <taxon>Bacillales</taxon>
        <taxon>Bacillaceae</taxon>
        <taxon>Virgibacillus</taxon>
    </lineage>
</organism>
<dbReference type="NCBIfam" id="TIGR00046">
    <property type="entry name" value="RsmE family RNA methyltransferase"/>
    <property type="match status" value="1"/>
</dbReference>
<dbReference type="InterPro" id="IPR015947">
    <property type="entry name" value="PUA-like_sf"/>
</dbReference>
<comment type="subcellular location">
    <subcellularLocation>
        <location evidence="1 12">Cytoplasm</location>
    </subcellularLocation>
</comment>
<evidence type="ECO:0000256" key="11">
    <source>
        <dbReference type="ARBA" id="ARBA00047944"/>
    </source>
</evidence>
<dbReference type="Proteomes" id="UP001597040">
    <property type="component" value="Unassembled WGS sequence"/>
</dbReference>
<dbReference type="NCBIfam" id="NF008692">
    <property type="entry name" value="PRK11713.1-5"/>
    <property type="match status" value="1"/>
</dbReference>
<dbReference type="GO" id="GO:0008168">
    <property type="term" value="F:methyltransferase activity"/>
    <property type="evidence" value="ECO:0007669"/>
    <property type="project" value="UniProtKB-KW"/>
</dbReference>
<dbReference type="SUPFAM" id="SSF88697">
    <property type="entry name" value="PUA domain-like"/>
    <property type="match status" value="1"/>
</dbReference>
<dbReference type="GO" id="GO:0032259">
    <property type="term" value="P:methylation"/>
    <property type="evidence" value="ECO:0007669"/>
    <property type="project" value="UniProtKB-KW"/>
</dbReference>
<dbReference type="EMBL" id="JBHTKJ010000021">
    <property type="protein sequence ID" value="MFD1038528.1"/>
    <property type="molecule type" value="Genomic_DNA"/>
</dbReference>
<keyword evidence="6 12" id="KW-0698">rRNA processing</keyword>
<dbReference type="EC" id="2.1.1.193" evidence="3 12"/>
<reference evidence="16" key="1">
    <citation type="journal article" date="2019" name="Int. J. Syst. Evol. Microbiol.">
        <title>The Global Catalogue of Microorganisms (GCM) 10K type strain sequencing project: providing services to taxonomists for standard genome sequencing and annotation.</title>
        <authorList>
            <consortium name="The Broad Institute Genomics Platform"/>
            <consortium name="The Broad Institute Genome Sequencing Center for Infectious Disease"/>
            <person name="Wu L."/>
            <person name="Ma J."/>
        </authorList>
    </citation>
    <scope>NUCLEOTIDE SEQUENCE [LARGE SCALE GENOMIC DNA]</scope>
    <source>
        <strain evidence="16">CCUG 56754</strain>
    </source>
</reference>
<evidence type="ECO:0000256" key="8">
    <source>
        <dbReference type="ARBA" id="ARBA00022679"/>
    </source>
</evidence>
<comment type="function">
    <text evidence="10 12">Specifically methylates the N3 position of the uracil ring of uridine 1498 (m3U1498) in 16S rRNA. Acts on the fully assembled 30S ribosomal subunit.</text>
</comment>
<evidence type="ECO:0000256" key="7">
    <source>
        <dbReference type="ARBA" id="ARBA00022603"/>
    </source>
</evidence>
<dbReference type="Pfam" id="PF04452">
    <property type="entry name" value="Methyltrans_RNA"/>
    <property type="match status" value="1"/>
</dbReference>
<evidence type="ECO:0000256" key="3">
    <source>
        <dbReference type="ARBA" id="ARBA00012328"/>
    </source>
</evidence>
<keyword evidence="5 12" id="KW-0963">Cytoplasm</keyword>
<evidence type="ECO:0000256" key="9">
    <source>
        <dbReference type="ARBA" id="ARBA00022691"/>
    </source>
</evidence>
<dbReference type="PANTHER" id="PTHR30027">
    <property type="entry name" value="RIBOSOMAL RNA SMALL SUBUNIT METHYLTRANSFERASE E"/>
    <property type="match status" value="1"/>
</dbReference>
<dbReference type="SUPFAM" id="SSF75217">
    <property type="entry name" value="alpha/beta knot"/>
    <property type="match status" value="1"/>
</dbReference>
<dbReference type="InterPro" id="IPR006700">
    <property type="entry name" value="RsmE"/>
</dbReference>
<evidence type="ECO:0000256" key="10">
    <source>
        <dbReference type="ARBA" id="ARBA00025699"/>
    </source>
</evidence>
<evidence type="ECO:0000256" key="5">
    <source>
        <dbReference type="ARBA" id="ARBA00022490"/>
    </source>
</evidence>
<comment type="similarity">
    <text evidence="2 12">Belongs to the RNA methyltransferase RsmE family.</text>
</comment>
<gene>
    <name evidence="15" type="ORF">ACFQ3N_09000</name>
</gene>
<evidence type="ECO:0000256" key="6">
    <source>
        <dbReference type="ARBA" id="ARBA00022552"/>
    </source>
</evidence>
<evidence type="ECO:0000313" key="16">
    <source>
        <dbReference type="Proteomes" id="UP001597040"/>
    </source>
</evidence>
<keyword evidence="8 12" id="KW-0808">Transferase</keyword>
<dbReference type="Gene3D" id="2.40.240.20">
    <property type="entry name" value="Hypothetical PUA domain-like, domain 1"/>
    <property type="match status" value="1"/>
</dbReference>
<dbReference type="InterPro" id="IPR029028">
    <property type="entry name" value="Alpha/beta_knot_MTases"/>
</dbReference>
<dbReference type="Gene3D" id="3.40.1280.10">
    <property type="match status" value="1"/>
</dbReference>
<evidence type="ECO:0000256" key="2">
    <source>
        <dbReference type="ARBA" id="ARBA00005528"/>
    </source>
</evidence>
<proteinExistence type="inferred from homology"/>
<accession>A0ABW3LJG4</accession>
<keyword evidence="9 12" id="KW-0949">S-adenosyl-L-methionine</keyword>
<dbReference type="Pfam" id="PF20260">
    <property type="entry name" value="PUA_4"/>
    <property type="match status" value="1"/>
</dbReference>
<name>A0ABW3LJG4_9BACI</name>
<evidence type="ECO:0000259" key="14">
    <source>
        <dbReference type="Pfam" id="PF20260"/>
    </source>
</evidence>
<keyword evidence="16" id="KW-1185">Reference proteome</keyword>
<dbReference type="InterPro" id="IPR046886">
    <property type="entry name" value="RsmE_MTase_dom"/>
</dbReference>
<evidence type="ECO:0000256" key="1">
    <source>
        <dbReference type="ARBA" id="ARBA00004496"/>
    </source>
</evidence>
<dbReference type="InterPro" id="IPR046887">
    <property type="entry name" value="RsmE_PUA-like"/>
</dbReference>
<dbReference type="NCBIfam" id="NF008691">
    <property type="entry name" value="PRK11713.1-4"/>
    <property type="match status" value="1"/>
</dbReference>
<protein>
    <recommendedName>
        <fullName evidence="4 12">Ribosomal RNA small subunit methyltransferase E</fullName>
        <ecNumber evidence="3 12">2.1.1.193</ecNumber>
    </recommendedName>
</protein>
<dbReference type="PIRSF" id="PIRSF015601">
    <property type="entry name" value="MTase_slr0722"/>
    <property type="match status" value="1"/>
</dbReference>
<comment type="catalytic activity">
    <reaction evidence="11 12">
        <text>uridine(1498) in 16S rRNA + S-adenosyl-L-methionine = N(3)-methyluridine(1498) in 16S rRNA + S-adenosyl-L-homocysteine + H(+)</text>
        <dbReference type="Rhea" id="RHEA:42920"/>
        <dbReference type="Rhea" id="RHEA-COMP:10283"/>
        <dbReference type="Rhea" id="RHEA-COMP:10284"/>
        <dbReference type="ChEBI" id="CHEBI:15378"/>
        <dbReference type="ChEBI" id="CHEBI:57856"/>
        <dbReference type="ChEBI" id="CHEBI:59789"/>
        <dbReference type="ChEBI" id="CHEBI:65315"/>
        <dbReference type="ChEBI" id="CHEBI:74502"/>
        <dbReference type="EC" id="2.1.1.193"/>
    </reaction>
</comment>